<feature type="region of interest" description="Disordered" evidence="2">
    <location>
        <begin position="1"/>
        <end position="36"/>
    </location>
</feature>
<proteinExistence type="inferred from homology"/>
<reference evidence="4 6" key="1">
    <citation type="journal article" date="2012" name="Nature">
        <title>Algal genomes reveal evolutionary mosaicism and the fate of nucleomorphs.</title>
        <authorList>
            <consortium name="DOE Joint Genome Institute"/>
            <person name="Curtis B.A."/>
            <person name="Tanifuji G."/>
            <person name="Burki F."/>
            <person name="Gruber A."/>
            <person name="Irimia M."/>
            <person name="Maruyama S."/>
            <person name="Arias M.C."/>
            <person name="Ball S.G."/>
            <person name="Gile G.H."/>
            <person name="Hirakawa Y."/>
            <person name="Hopkins J.F."/>
            <person name="Kuo A."/>
            <person name="Rensing S.A."/>
            <person name="Schmutz J."/>
            <person name="Symeonidi A."/>
            <person name="Elias M."/>
            <person name="Eveleigh R.J."/>
            <person name="Herman E.K."/>
            <person name="Klute M.J."/>
            <person name="Nakayama T."/>
            <person name="Obornik M."/>
            <person name="Reyes-Prieto A."/>
            <person name="Armbrust E.V."/>
            <person name="Aves S.J."/>
            <person name="Beiko R.G."/>
            <person name="Coutinho P."/>
            <person name="Dacks J.B."/>
            <person name="Durnford D.G."/>
            <person name="Fast N.M."/>
            <person name="Green B.R."/>
            <person name="Grisdale C.J."/>
            <person name="Hempel F."/>
            <person name="Henrissat B."/>
            <person name="Hoppner M.P."/>
            <person name="Ishida K."/>
            <person name="Kim E."/>
            <person name="Koreny L."/>
            <person name="Kroth P.G."/>
            <person name="Liu Y."/>
            <person name="Malik S.B."/>
            <person name="Maier U.G."/>
            <person name="McRose D."/>
            <person name="Mock T."/>
            <person name="Neilson J.A."/>
            <person name="Onodera N.T."/>
            <person name="Poole A.M."/>
            <person name="Pritham E.J."/>
            <person name="Richards T.A."/>
            <person name="Rocap G."/>
            <person name="Roy S.W."/>
            <person name="Sarai C."/>
            <person name="Schaack S."/>
            <person name="Shirato S."/>
            <person name="Slamovits C.H."/>
            <person name="Spencer D.F."/>
            <person name="Suzuki S."/>
            <person name="Worden A.Z."/>
            <person name="Zauner S."/>
            <person name="Barry K."/>
            <person name="Bell C."/>
            <person name="Bharti A.K."/>
            <person name="Crow J.A."/>
            <person name="Grimwood J."/>
            <person name="Kramer R."/>
            <person name="Lindquist E."/>
            <person name="Lucas S."/>
            <person name="Salamov A."/>
            <person name="McFadden G.I."/>
            <person name="Lane C.E."/>
            <person name="Keeling P.J."/>
            <person name="Gray M.W."/>
            <person name="Grigoriev I.V."/>
            <person name="Archibald J.M."/>
        </authorList>
    </citation>
    <scope>NUCLEOTIDE SEQUENCE</scope>
    <source>
        <strain evidence="4 6">CCMP2712</strain>
    </source>
</reference>
<protein>
    <recommendedName>
        <fullName evidence="3">Selenoprotein F/M domain-containing protein</fullName>
    </recommendedName>
</protein>
<evidence type="ECO:0000259" key="3">
    <source>
        <dbReference type="Pfam" id="PF08806"/>
    </source>
</evidence>
<feature type="compositionally biased region" description="Low complexity" evidence="2">
    <location>
        <begin position="1"/>
        <end position="32"/>
    </location>
</feature>
<gene>
    <name evidence="4" type="ORF">GUITHDRAFT_120898</name>
</gene>
<dbReference type="HOGENOM" id="CLU_1974750_0_0_1"/>
<dbReference type="OMA" id="IETCSAX"/>
<evidence type="ECO:0000256" key="1">
    <source>
        <dbReference type="ARBA" id="ARBA00005742"/>
    </source>
</evidence>
<dbReference type="InterPro" id="IPR014912">
    <property type="entry name" value="Sep15_SelM_dom"/>
</dbReference>
<sequence length="127" mass="13605">MACGMMTMTMVAAASSSSSSSSSEDQTTSSPSPVKGKFVTCAGCKLNKLPNTKLFVKGASAADVAEIKSYENLEVEYVQGHVPELHIYKDDGSAEPSERISIGELGDDVGRLRDLLKEKGFRRKAEL</sequence>
<keyword evidence="6" id="KW-1185">Reference proteome</keyword>
<reference evidence="5" key="3">
    <citation type="submission" date="2016-03" db="UniProtKB">
        <authorList>
            <consortium name="EnsemblProtists"/>
        </authorList>
    </citation>
    <scope>IDENTIFICATION</scope>
</reference>
<dbReference type="Pfam" id="PF08806">
    <property type="entry name" value="Sep15_SelM"/>
    <property type="match status" value="1"/>
</dbReference>
<name>L1I9L3_GUITC</name>
<dbReference type="EMBL" id="JH993165">
    <property type="protein sequence ID" value="EKX32913.1"/>
    <property type="molecule type" value="Genomic_DNA"/>
</dbReference>
<dbReference type="InterPro" id="IPR038219">
    <property type="entry name" value="Sep15/SelM_sf"/>
</dbReference>
<organism evidence="4">
    <name type="scientific">Guillardia theta (strain CCMP2712)</name>
    <name type="common">Cryptophyte</name>
    <dbReference type="NCBI Taxonomy" id="905079"/>
    <lineage>
        <taxon>Eukaryota</taxon>
        <taxon>Cryptophyceae</taxon>
        <taxon>Pyrenomonadales</taxon>
        <taxon>Geminigeraceae</taxon>
        <taxon>Guillardia</taxon>
    </lineage>
</organism>
<dbReference type="KEGG" id="gtt:GUITHDRAFT_120898"/>
<comment type="similarity">
    <text evidence="1">Belongs to the selenoprotein M/F family.</text>
</comment>
<dbReference type="Gene3D" id="3.40.30.50">
    <property type="entry name" value="Sep15/SelM thioredoxin-like domain, active-site redox motif"/>
    <property type="match status" value="1"/>
</dbReference>
<accession>L1I9L3</accession>
<dbReference type="EnsemblProtists" id="EKX32913">
    <property type="protein sequence ID" value="EKX32913"/>
    <property type="gene ID" value="GUITHDRAFT_120898"/>
</dbReference>
<dbReference type="PaxDb" id="55529-EKX32913"/>
<feature type="domain" description="Selenoprotein F/M" evidence="3">
    <location>
        <begin position="37"/>
        <end position="121"/>
    </location>
</feature>
<evidence type="ECO:0000313" key="5">
    <source>
        <dbReference type="EnsemblProtists" id="EKX32913"/>
    </source>
</evidence>
<dbReference type="Proteomes" id="UP000011087">
    <property type="component" value="Unassembled WGS sequence"/>
</dbReference>
<dbReference type="RefSeq" id="XP_005819893.1">
    <property type="nucleotide sequence ID" value="XM_005819836.1"/>
</dbReference>
<evidence type="ECO:0000313" key="6">
    <source>
        <dbReference type="Proteomes" id="UP000011087"/>
    </source>
</evidence>
<dbReference type="AlphaFoldDB" id="L1I9L3"/>
<dbReference type="OrthoDB" id="539542at2759"/>
<reference evidence="6" key="2">
    <citation type="submission" date="2012-11" db="EMBL/GenBank/DDBJ databases">
        <authorList>
            <person name="Kuo A."/>
            <person name="Curtis B.A."/>
            <person name="Tanifuji G."/>
            <person name="Burki F."/>
            <person name="Gruber A."/>
            <person name="Irimia M."/>
            <person name="Maruyama S."/>
            <person name="Arias M.C."/>
            <person name="Ball S.G."/>
            <person name="Gile G.H."/>
            <person name="Hirakawa Y."/>
            <person name="Hopkins J.F."/>
            <person name="Rensing S.A."/>
            <person name="Schmutz J."/>
            <person name="Symeonidi A."/>
            <person name="Elias M."/>
            <person name="Eveleigh R.J."/>
            <person name="Herman E.K."/>
            <person name="Klute M.J."/>
            <person name="Nakayama T."/>
            <person name="Obornik M."/>
            <person name="Reyes-Prieto A."/>
            <person name="Armbrust E.V."/>
            <person name="Aves S.J."/>
            <person name="Beiko R.G."/>
            <person name="Coutinho P."/>
            <person name="Dacks J.B."/>
            <person name="Durnford D.G."/>
            <person name="Fast N.M."/>
            <person name="Green B.R."/>
            <person name="Grisdale C."/>
            <person name="Hempe F."/>
            <person name="Henrissat B."/>
            <person name="Hoppner M.P."/>
            <person name="Ishida K.-I."/>
            <person name="Kim E."/>
            <person name="Koreny L."/>
            <person name="Kroth P.G."/>
            <person name="Liu Y."/>
            <person name="Malik S.-B."/>
            <person name="Maier U.G."/>
            <person name="McRose D."/>
            <person name="Mock T."/>
            <person name="Neilson J.A."/>
            <person name="Onodera N.T."/>
            <person name="Poole A.M."/>
            <person name="Pritham E.J."/>
            <person name="Richards T.A."/>
            <person name="Rocap G."/>
            <person name="Roy S.W."/>
            <person name="Sarai C."/>
            <person name="Schaack S."/>
            <person name="Shirato S."/>
            <person name="Slamovits C.H."/>
            <person name="Spencer D.F."/>
            <person name="Suzuki S."/>
            <person name="Worden A.Z."/>
            <person name="Zauner S."/>
            <person name="Barry K."/>
            <person name="Bell C."/>
            <person name="Bharti A.K."/>
            <person name="Crow J.A."/>
            <person name="Grimwood J."/>
            <person name="Kramer R."/>
            <person name="Lindquist E."/>
            <person name="Lucas S."/>
            <person name="Salamov A."/>
            <person name="McFadden G.I."/>
            <person name="Lane C.E."/>
            <person name="Keeling P.J."/>
            <person name="Gray M.W."/>
            <person name="Grigoriev I.V."/>
            <person name="Archibald J.M."/>
        </authorList>
    </citation>
    <scope>NUCLEOTIDE SEQUENCE</scope>
    <source>
        <strain evidence="6">CCMP2712</strain>
    </source>
</reference>
<evidence type="ECO:0000256" key="2">
    <source>
        <dbReference type="SAM" id="MobiDB-lite"/>
    </source>
</evidence>
<evidence type="ECO:0000313" key="4">
    <source>
        <dbReference type="EMBL" id="EKX32913.1"/>
    </source>
</evidence>
<dbReference type="InterPro" id="IPR036249">
    <property type="entry name" value="Thioredoxin-like_sf"/>
</dbReference>
<dbReference type="SUPFAM" id="SSF52833">
    <property type="entry name" value="Thioredoxin-like"/>
    <property type="match status" value="1"/>
</dbReference>
<dbReference type="GeneID" id="17289645"/>